<reference evidence="3 4" key="1">
    <citation type="submission" date="2019-07" db="EMBL/GenBank/DDBJ databases">
        <title>Insights of Desulfuromonas acetexigens electromicrobiology.</title>
        <authorList>
            <person name="Katuri K."/>
            <person name="Sapireddy V."/>
            <person name="Shaw D.R."/>
            <person name="Saikaly P."/>
        </authorList>
    </citation>
    <scope>NUCLEOTIDE SEQUENCE [LARGE SCALE GENOMIC DNA]</scope>
    <source>
        <strain evidence="3 4">2873</strain>
    </source>
</reference>
<dbReference type="Gene3D" id="3.10.129.10">
    <property type="entry name" value="Hotdog Thioesterase"/>
    <property type="match status" value="1"/>
</dbReference>
<protein>
    <submittedName>
        <fullName evidence="3">Acyl-CoA thioesterase</fullName>
    </submittedName>
</protein>
<proteinExistence type="inferred from homology"/>
<evidence type="ECO:0000313" key="4">
    <source>
        <dbReference type="Proteomes" id="UP000317155"/>
    </source>
</evidence>
<dbReference type="CDD" id="cd00586">
    <property type="entry name" value="4HBT"/>
    <property type="match status" value="1"/>
</dbReference>
<dbReference type="Proteomes" id="UP000317155">
    <property type="component" value="Unassembled WGS sequence"/>
</dbReference>
<dbReference type="GO" id="GO:0047617">
    <property type="term" value="F:fatty acyl-CoA hydrolase activity"/>
    <property type="evidence" value="ECO:0007669"/>
    <property type="project" value="TreeGrafter"/>
</dbReference>
<comment type="similarity">
    <text evidence="1">Belongs to the 4-hydroxybenzoyl-CoA thioesterase family.</text>
</comment>
<gene>
    <name evidence="3" type="ORF">FL622_08820</name>
</gene>
<dbReference type="Pfam" id="PF13279">
    <property type="entry name" value="4HBT_2"/>
    <property type="match status" value="1"/>
</dbReference>
<evidence type="ECO:0000313" key="3">
    <source>
        <dbReference type="EMBL" id="TRO81890.1"/>
    </source>
</evidence>
<evidence type="ECO:0000256" key="2">
    <source>
        <dbReference type="ARBA" id="ARBA00022801"/>
    </source>
</evidence>
<name>A0A550JFA8_9BACT</name>
<dbReference type="EMBL" id="VJVV01000005">
    <property type="protein sequence ID" value="TRO81890.1"/>
    <property type="molecule type" value="Genomic_DNA"/>
</dbReference>
<comment type="caution">
    <text evidence="3">The sequence shown here is derived from an EMBL/GenBank/DDBJ whole genome shotgun (WGS) entry which is preliminary data.</text>
</comment>
<dbReference type="AlphaFoldDB" id="A0A550JFA8"/>
<dbReference type="PANTHER" id="PTHR31793">
    <property type="entry name" value="4-HYDROXYBENZOYL-COA THIOESTERASE FAMILY MEMBER"/>
    <property type="match status" value="1"/>
</dbReference>
<dbReference type="InterPro" id="IPR029069">
    <property type="entry name" value="HotDog_dom_sf"/>
</dbReference>
<keyword evidence="2" id="KW-0378">Hydrolase</keyword>
<dbReference type="PANTHER" id="PTHR31793:SF27">
    <property type="entry name" value="NOVEL THIOESTERASE SUPERFAMILY DOMAIN AND SAPOSIN A-TYPE DOMAIN CONTAINING PROTEIN (0610012H03RIK)"/>
    <property type="match status" value="1"/>
</dbReference>
<dbReference type="RefSeq" id="WP_092057717.1">
    <property type="nucleotide sequence ID" value="NZ_FOJJ01000037.1"/>
</dbReference>
<dbReference type="OrthoDB" id="9800856at2"/>
<evidence type="ECO:0000256" key="1">
    <source>
        <dbReference type="ARBA" id="ARBA00005953"/>
    </source>
</evidence>
<dbReference type="SUPFAM" id="SSF54637">
    <property type="entry name" value="Thioesterase/thiol ester dehydrase-isomerase"/>
    <property type="match status" value="1"/>
</dbReference>
<keyword evidence="4" id="KW-1185">Reference proteome</keyword>
<dbReference type="InterPro" id="IPR050563">
    <property type="entry name" value="4-hydroxybenzoyl-CoA_TE"/>
</dbReference>
<accession>A0A550JFA8</accession>
<organism evidence="3 4">
    <name type="scientific">Trichloromonas acetexigens</name>
    <dbReference type="NCBI Taxonomy" id="38815"/>
    <lineage>
        <taxon>Bacteria</taxon>
        <taxon>Pseudomonadati</taxon>
        <taxon>Thermodesulfobacteriota</taxon>
        <taxon>Desulfuromonadia</taxon>
        <taxon>Desulfuromonadales</taxon>
        <taxon>Trichloromonadaceae</taxon>
        <taxon>Trichloromonas</taxon>
    </lineage>
</organism>
<sequence>MRKAYFPAHPGDPAPLRASVERVVRFEEVDPLGIVWHGRYPSYFEDARVAVGEKYGIGYLDIYRQGVLAPVKKMHIDYHRPLRFSEPFTIEGILHWSEAARLNHEFIIRDRDGHLATSGYTVQMLMDTAENVLLLHPPFMQAFLDRWRAGELP</sequence>